<evidence type="ECO:0000256" key="2">
    <source>
        <dbReference type="SAM" id="SignalP"/>
    </source>
</evidence>
<protein>
    <submittedName>
        <fullName evidence="4">Uncharacterized protein LOC105367979</fullName>
    </submittedName>
</protein>
<feature type="transmembrane region" description="Helical" evidence="1">
    <location>
        <begin position="184"/>
        <end position="204"/>
    </location>
</feature>
<feature type="signal peptide" evidence="2">
    <location>
        <begin position="1"/>
        <end position="18"/>
    </location>
</feature>
<proteinExistence type="predicted"/>
<dbReference type="PANTHER" id="PTHR21879">
    <property type="entry name" value="FI03362P-RELATED-RELATED"/>
    <property type="match status" value="1"/>
</dbReference>
<dbReference type="Pfam" id="PF07898">
    <property type="entry name" value="DUF1676"/>
    <property type="match status" value="1"/>
</dbReference>
<gene>
    <name evidence="4" type="primary">LOC105367979</name>
</gene>
<dbReference type="CTD" id="40760"/>
<dbReference type="KEGG" id="csol:105367979"/>
<keyword evidence="1" id="KW-1133">Transmembrane helix</keyword>
<dbReference type="AlphaFoldDB" id="A0AAJ6YVK1"/>
<keyword evidence="3" id="KW-1185">Reference proteome</keyword>
<dbReference type="RefSeq" id="XP_011505158.1">
    <property type="nucleotide sequence ID" value="XM_011506856.1"/>
</dbReference>
<keyword evidence="1" id="KW-0472">Membrane</keyword>
<dbReference type="Proteomes" id="UP000695007">
    <property type="component" value="Unplaced"/>
</dbReference>
<keyword evidence="2" id="KW-0732">Signal</keyword>
<organism evidence="3 4">
    <name type="scientific">Ceratosolen solmsi marchali</name>
    <dbReference type="NCBI Taxonomy" id="326594"/>
    <lineage>
        <taxon>Eukaryota</taxon>
        <taxon>Metazoa</taxon>
        <taxon>Ecdysozoa</taxon>
        <taxon>Arthropoda</taxon>
        <taxon>Hexapoda</taxon>
        <taxon>Insecta</taxon>
        <taxon>Pterygota</taxon>
        <taxon>Neoptera</taxon>
        <taxon>Endopterygota</taxon>
        <taxon>Hymenoptera</taxon>
        <taxon>Apocrita</taxon>
        <taxon>Proctotrupomorpha</taxon>
        <taxon>Chalcidoidea</taxon>
        <taxon>Agaonidae</taxon>
        <taxon>Agaoninae</taxon>
        <taxon>Ceratosolen</taxon>
    </lineage>
</organism>
<evidence type="ECO:0000313" key="4">
    <source>
        <dbReference type="RefSeq" id="XP_011505158.1"/>
    </source>
</evidence>
<keyword evidence="1" id="KW-0812">Transmembrane</keyword>
<dbReference type="GeneID" id="105367979"/>
<dbReference type="PANTHER" id="PTHR21879:SF18">
    <property type="entry name" value="LD17368P"/>
    <property type="match status" value="1"/>
</dbReference>
<feature type="chain" id="PRO_5042554763" evidence="2">
    <location>
        <begin position="19"/>
        <end position="266"/>
    </location>
</feature>
<accession>A0AAJ6YVK1</accession>
<dbReference type="GO" id="GO:0016020">
    <property type="term" value="C:membrane"/>
    <property type="evidence" value="ECO:0007669"/>
    <property type="project" value="TreeGrafter"/>
</dbReference>
<evidence type="ECO:0000256" key="1">
    <source>
        <dbReference type="SAM" id="Phobius"/>
    </source>
</evidence>
<sequence>MKSFAFVAIIAFAVAASAQTIDECFRQDSISCVQKSLFRKAKEFFERDSFDLVTGISLIKAKSDRSSRSGKDLMYEQEIDQASSITERQSALENFVGEEVTDFFNGRSLRINFTPAFEKIGESARAISESIPTELRQAADEMVEGRGKKKMLKKILPLLLLAKVKLGALATLAYFALALIAKKAILASLVSIAISAFIGLRGLWASKGGAHDSTGYNSNWAAASSASSGWAAPSLSSGWSSGGVPSWDDSHSAHAAQNQAFSGYHR</sequence>
<dbReference type="InterPro" id="IPR012464">
    <property type="entry name" value="DUF1676"/>
</dbReference>
<evidence type="ECO:0000313" key="3">
    <source>
        <dbReference type="Proteomes" id="UP000695007"/>
    </source>
</evidence>
<feature type="transmembrane region" description="Helical" evidence="1">
    <location>
        <begin position="155"/>
        <end position="177"/>
    </location>
</feature>
<name>A0AAJ6YVK1_9HYME</name>
<reference evidence="4" key="1">
    <citation type="submission" date="2025-08" db="UniProtKB">
        <authorList>
            <consortium name="RefSeq"/>
        </authorList>
    </citation>
    <scope>IDENTIFICATION</scope>
</reference>